<dbReference type="Pfam" id="PF10771">
    <property type="entry name" value="DUF2582"/>
    <property type="match status" value="1"/>
</dbReference>
<feature type="compositionally biased region" description="Low complexity" evidence="1">
    <location>
        <begin position="56"/>
        <end position="65"/>
    </location>
</feature>
<evidence type="ECO:0000256" key="1">
    <source>
        <dbReference type="SAM" id="MobiDB-lite"/>
    </source>
</evidence>
<evidence type="ECO:0000313" key="2">
    <source>
        <dbReference type="EMBL" id="BBO33254.1"/>
    </source>
</evidence>
<feature type="compositionally biased region" description="Basic and acidic residues" evidence="1">
    <location>
        <begin position="1"/>
        <end position="15"/>
    </location>
</feature>
<reference evidence="3" key="1">
    <citation type="submission" date="2019-10" db="EMBL/GenBank/DDBJ databases">
        <title>Lacipirellula parvula gen. nov., sp. nov., representing a lineage of planctomycetes widespread in freshwater anoxic habitats, and description of the family Lacipirellulaceae.</title>
        <authorList>
            <person name="Dedysh S.N."/>
            <person name="Kulichevskaya I.S."/>
            <person name="Beletsky A.V."/>
            <person name="Rakitin A.L."/>
            <person name="Mardanov A.V."/>
            <person name="Ivanova A.A."/>
            <person name="Saltykova V.X."/>
            <person name="Rijpstra W.I.C."/>
            <person name="Sinninghe Damste J.S."/>
            <person name="Ravin N.V."/>
        </authorList>
    </citation>
    <scope>NUCLEOTIDE SEQUENCE [LARGE SCALE GENOMIC DNA]</scope>
    <source>
        <strain evidence="3">PX69</strain>
    </source>
</reference>
<evidence type="ECO:0000313" key="3">
    <source>
        <dbReference type="Proteomes" id="UP000326837"/>
    </source>
</evidence>
<dbReference type="InterPro" id="IPR036388">
    <property type="entry name" value="WH-like_DNA-bd_sf"/>
</dbReference>
<name>A0A5K7X8Z1_9BACT</name>
<feature type="region of interest" description="Disordered" evidence="1">
    <location>
        <begin position="1"/>
        <end position="66"/>
    </location>
</feature>
<dbReference type="RefSeq" id="WP_232536382.1">
    <property type="nucleotide sequence ID" value="NZ_AP021861.1"/>
</dbReference>
<dbReference type="KEGG" id="lpav:PLANPX_2866"/>
<dbReference type="Proteomes" id="UP000326837">
    <property type="component" value="Chromosome"/>
</dbReference>
<dbReference type="Gene3D" id="1.10.10.10">
    <property type="entry name" value="Winged helix-like DNA-binding domain superfamily/Winged helix DNA-binding domain"/>
    <property type="match status" value="1"/>
</dbReference>
<keyword evidence="3" id="KW-1185">Reference proteome</keyword>
<accession>A0A5K7X8Z1</accession>
<protein>
    <recommendedName>
        <fullName evidence="4">Winged helix-turn-helix domain-containing protein</fullName>
    </recommendedName>
</protein>
<proteinExistence type="predicted"/>
<feature type="compositionally biased region" description="Low complexity" evidence="1">
    <location>
        <begin position="16"/>
        <end position="31"/>
    </location>
</feature>
<evidence type="ECO:0008006" key="4">
    <source>
        <dbReference type="Google" id="ProtNLM"/>
    </source>
</evidence>
<gene>
    <name evidence="2" type="ORF">PLANPX_2866</name>
</gene>
<dbReference type="AlphaFoldDB" id="A0A5K7X8Z1"/>
<dbReference type="EMBL" id="AP021861">
    <property type="protein sequence ID" value="BBO33254.1"/>
    <property type="molecule type" value="Genomic_DNA"/>
</dbReference>
<dbReference type="InterPro" id="IPR019707">
    <property type="entry name" value="DUF2582"/>
</dbReference>
<organism evidence="2 3">
    <name type="scientific">Lacipirellula parvula</name>
    <dbReference type="NCBI Taxonomy" id="2650471"/>
    <lineage>
        <taxon>Bacteria</taxon>
        <taxon>Pseudomonadati</taxon>
        <taxon>Planctomycetota</taxon>
        <taxon>Planctomycetia</taxon>
        <taxon>Pirellulales</taxon>
        <taxon>Lacipirellulaceae</taxon>
        <taxon>Lacipirellula</taxon>
    </lineage>
</organism>
<sequence length="135" mass="13713">MAKKQASNEKKEKPAAAKPAKSAAKPAAAPKTLFNEPAEAKPAKAAKPAAPKKKAPTSAAPAASARPLTVEEIGHVAGEVWGALSANENGGVTLAALKKAVAAPADHVLLALGWLAREDKVELDASKKTPTVTLK</sequence>